<keyword evidence="1" id="KW-0812">Transmembrane</keyword>
<evidence type="ECO:0000256" key="2">
    <source>
        <dbReference type="SAM" id="SignalP"/>
    </source>
</evidence>
<keyword evidence="4" id="KW-1185">Reference proteome</keyword>
<protein>
    <recommendedName>
        <fullName evidence="5">DUF2334 domain-containing protein</fullName>
    </recommendedName>
</protein>
<feature type="chain" id="PRO_5006412395" description="DUF2334 domain-containing protein" evidence="2">
    <location>
        <begin position="25"/>
        <end position="538"/>
    </location>
</feature>
<comment type="caution">
    <text evidence="3">The sequence shown here is derived from an EMBL/GenBank/DDBJ whole genome shotgun (WGS) entry which is preliminary data.</text>
</comment>
<proteinExistence type="predicted"/>
<evidence type="ECO:0008006" key="5">
    <source>
        <dbReference type="Google" id="ProtNLM"/>
    </source>
</evidence>
<keyword evidence="2" id="KW-0732">Signal</keyword>
<name>A0A0R1VSF5_9LACO</name>
<evidence type="ECO:0000313" key="4">
    <source>
        <dbReference type="Proteomes" id="UP000051451"/>
    </source>
</evidence>
<gene>
    <name evidence="3" type="ORF">FC89_GL001525</name>
</gene>
<sequence>MCQLNLLFLVLIFSLLLQVFPAKAANLSKAGNSVNKVLVVYDSKNTYYNGEKTIDSLQRMLTALGMKTTTTTINNYRQGTLENGGYKAVITLINWNYVNFSNQAFVADRRNFQGNKIHIGQNLQADEAQGLQANVGKLVRQQLMFKNDEVREQLPYTDSMEILNNIKGNYLTFGQLELQSNEHAKIIPFGVINNNNAYLPFWKTTGLGLIYEQQLLTKLLTNQQEKNYQPLLLITKVTPLAHLDYLKHLIQVLDKKGIHYAISATITTQNTNQKAFADYINVLKYAENHNGLIYLRMPYLLGSYLTGAVTNESLTTTITKDLRLLYSKQIYPMGIAAPNFWNHDAVLSKSGLKRADEILLLPNPKVYPTIAASSSAATYHKAYYVASLASFEKVKATHSLLTAENMEFAVPTALNVNLPRTLARLTRVEKDISKIDLTWYDFSADPSLKKMKMGNKTLTYQFGNYYVNGRQREILESNNNKHKKSKKPSSNISLIQRINNIFRSGSKVLLVVVIVSLIGLVILLIKGWQIYLDKFRRK</sequence>
<dbReference type="EMBL" id="AZGB01000018">
    <property type="protein sequence ID" value="KRM05811.1"/>
    <property type="molecule type" value="Genomic_DNA"/>
</dbReference>
<keyword evidence="1" id="KW-1133">Transmembrane helix</keyword>
<dbReference type="Proteomes" id="UP000051451">
    <property type="component" value="Unassembled WGS sequence"/>
</dbReference>
<evidence type="ECO:0000313" key="3">
    <source>
        <dbReference type="EMBL" id="KRM05811.1"/>
    </source>
</evidence>
<reference evidence="3 4" key="1">
    <citation type="journal article" date="2015" name="Genome Announc.">
        <title>Expanding the biotechnology potential of lactobacilli through comparative genomics of 213 strains and associated genera.</title>
        <authorList>
            <person name="Sun Z."/>
            <person name="Harris H.M."/>
            <person name="McCann A."/>
            <person name="Guo C."/>
            <person name="Argimon S."/>
            <person name="Zhang W."/>
            <person name="Yang X."/>
            <person name="Jeffery I.B."/>
            <person name="Cooney J.C."/>
            <person name="Kagawa T.F."/>
            <person name="Liu W."/>
            <person name="Song Y."/>
            <person name="Salvetti E."/>
            <person name="Wrobel A."/>
            <person name="Rasinkangas P."/>
            <person name="Parkhill J."/>
            <person name="Rea M.C."/>
            <person name="O'Sullivan O."/>
            <person name="Ritari J."/>
            <person name="Douillard F.P."/>
            <person name="Paul Ross R."/>
            <person name="Yang R."/>
            <person name="Briner A.E."/>
            <person name="Felis G.E."/>
            <person name="de Vos W.M."/>
            <person name="Barrangou R."/>
            <person name="Klaenhammer T.R."/>
            <person name="Caufield P.W."/>
            <person name="Cui Y."/>
            <person name="Zhang H."/>
            <person name="O'Toole P.W."/>
        </authorList>
    </citation>
    <scope>NUCLEOTIDE SEQUENCE [LARGE SCALE GENOMIC DNA]</scope>
    <source>
        <strain evidence="3 4">DSM 18630</strain>
    </source>
</reference>
<dbReference type="STRING" id="1423750.FC89_GL001525"/>
<dbReference type="PATRIC" id="fig|1423750.3.peg.1565"/>
<feature type="signal peptide" evidence="2">
    <location>
        <begin position="1"/>
        <end position="24"/>
    </location>
</feature>
<dbReference type="AlphaFoldDB" id="A0A0R1VSF5"/>
<feature type="transmembrane region" description="Helical" evidence="1">
    <location>
        <begin position="508"/>
        <end position="528"/>
    </location>
</feature>
<evidence type="ECO:0000256" key="1">
    <source>
        <dbReference type="SAM" id="Phobius"/>
    </source>
</evidence>
<accession>A0A0R1VSF5</accession>
<keyword evidence="1" id="KW-0472">Membrane</keyword>
<organism evidence="3 4">
    <name type="scientific">Liquorilactobacillus ghanensis DSM 18630</name>
    <dbReference type="NCBI Taxonomy" id="1423750"/>
    <lineage>
        <taxon>Bacteria</taxon>
        <taxon>Bacillati</taxon>
        <taxon>Bacillota</taxon>
        <taxon>Bacilli</taxon>
        <taxon>Lactobacillales</taxon>
        <taxon>Lactobacillaceae</taxon>
        <taxon>Liquorilactobacillus</taxon>
    </lineage>
</organism>